<evidence type="ECO:0000313" key="2">
    <source>
        <dbReference type="EMBL" id="OTP73544.1"/>
    </source>
</evidence>
<dbReference type="EMBL" id="NBTY01000100">
    <property type="protein sequence ID" value="OTP73341.1"/>
    <property type="molecule type" value="Genomic_DNA"/>
</dbReference>
<evidence type="ECO:0000313" key="1">
    <source>
        <dbReference type="EMBL" id="OTP73341.1"/>
    </source>
</evidence>
<sequence>MGVDEQPAVMAIAGTAQTAAITRRAKAVFVVVIFSCDES</sequence>
<dbReference type="Proteomes" id="UP000194546">
    <property type="component" value="Unassembled WGS sequence"/>
</dbReference>
<reference evidence="2 4" key="2">
    <citation type="submission" date="2017-03" db="EMBL/GenBank/DDBJ databases">
        <title>Genome analysis of strain PAMC 26577.</title>
        <authorList>
            <person name="Oh H.-M."/>
            <person name="Yang J.-A."/>
        </authorList>
    </citation>
    <scope>NUCLEOTIDE SEQUENCE [LARGE SCALE GENOMIC DNA]</scope>
    <source>
        <strain evidence="2 4">PAMC 26577</strain>
    </source>
</reference>
<proteinExistence type="predicted"/>
<evidence type="ECO:0000313" key="4">
    <source>
        <dbReference type="Proteomes" id="UP000195221"/>
    </source>
</evidence>
<organism evidence="1 3">
    <name type="scientific">Caballeronia sordidicola</name>
    <name type="common">Burkholderia sordidicola</name>
    <dbReference type="NCBI Taxonomy" id="196367"/>
    <lineage>
        <taxon>Bacteria</taxon>
        <taxon>Pseudomonadati</taxon>
        <taxon>Pseudomonadota</taxon>
        <taxon>Betaproteobacteria</taxon>
        <taxon>Burkholderiales</taxon>
        <taxon>Burkholderiaceae</taxon>
        <taxon>Caballeronia</taxon>
    </lineage>
</organism>
<gene>
    <name evidence="1" type="ORF">PAMC26510_18890</name>
    <name evidence="2" type="ORF">PAMC26577_17885</name>
</gene>
<name>A0A242MQ66_CABSO</name>
<dbReference type="Proteomes" id="UP000195221">
    <property type="component" value="Unassembled WGS sequence"/>
</dbReference>
<dbReference type="AlphaFoldDB" id="A0A242MQ66"/>
<evidence type="ECO:0000313" key="3">
    <source>
        <dbReference type="Proteomes" id="UP000194546"/>
    </source>
</evidence>
<comment type="caution">
    <text evidence="1">The sequence shown here is derived from an EMBL/GenBank/DDBJ whole genome shotgun (WGS) entry which is preliminary data.</text>
</comment>
<dbReference type="EMBL" id="NBTZ01000077">
    <property type="protein sequence ID" value="OTP73544.1"/>
    <property type="molecule type" value="Genomic_DNA"/>
</dbReference>
<accession>A0A242MQ66</accession>
<protein>
    <submittedName>
        <fullName evidence="1">Uncharacterized protein</fullName>
    </submittedName>
</protein>
<reference evidence="1 3" key="1">
    <citation type="submission" date="2017-03" db="EMBL/GenBank/DDBJ databases">
        <title>Genome analysis of strain PAMC 26510.</title>
        <authorList>
            <person name="Oh H.-M."/>
            <person name="Yang J.-A."/>
        </authorList>
    </citation>
    <scope>NUCLEOTIDE SEQUENCE [LARGE SCALE GENOMIC DNA]</scope>
    <source>
        <strain evidence="1 3">PAMC 26510</strain>
    </source>
</reference>